<dbReference type="STRING" id="1367422.A0A178Z695"/>
<proteinExistence type="predicted"/>
<dbReference type="Proteomes" id="UP000078343">
    <property type="component" value="Unassembled WGS sequence"/>
</dbReference>
<feature type="region of interest" description="Disordered" evidence="1">
    <location>
        <begin position="263"/>
        <end position="369"/>
    </location>
</feature>
<gene>
    <name evidence="2" type="ORF">AYL99_10271</name>
</gene>
<feature type="region of interest" description="Disordered" evidence="1">
    <location>
        <begin position="385"/>
        <end position="483"/>
    </location>
</feature>
<accession>A0A178Z695</accession>
<organism evidence="2 3">
    <name type="scientific">Fonsecaea erecta</name>
    <dbReference type="NCBI Taxonomy" id="1367422"/>
    <lineage>
        <taxon>Eukaryota</taxon>
        <taxon>Fungi</taxon>
        <taxon>Dikarya</taxon>
        <taxon>Ascomycota</taxon>
        <taxon>Pezizomycotina</taxon>
        <taxon>Eurotiomycetes</taxon>
        <taxon>Chaetothyriomycetidae</taxon>
        <taxon>Chaetothyriales</taxon>
        <taxon>Herpotrichiellaceae</taxon>
        <taxon>Fonsecaea</taxon>
    </lineage>
</organism>
<comment type="caution">
    <text evidence="2">The sequence shown here is derived from an EMBL/GenBank/DDBJ whole genome shotgun (WGS) entry which is preliminary data.</text>
</comment>
<protein>
    <submittedName>
        <fullName evidence="2">Uncharacterized protein</fullName>
    </submittedName>
</protein>
<dbReference type="EMBL" id="LVYI01000011">
    <property type="protein sequence ID" value="OAP55298.1"/>
    <property type="molecule type" value="Genomic_DNA"/>
</dbReference>
<evidence type="ECO:0000313" key="3">
    <source>
        <dbReference type="Proteomes" id="UP000078343"/>
    </source>
</evidence>
<dbReference type="GeneID" id="30014439"/>
<reference evidence="2 3" key="1">
    <citation type="submission" date="2016-04" db="EMBL/GenBank/DDBJ databases">
        <title>Draft genome of Fonsecaea erecta CBS 125763.</title>
        <authorList>
            <person name="Weiss V.A."/>
            <person name="Vicente V.A."/>
            <person name="Raittz R.T."/>
            <person name="Moreno L.F."/>
            <person name="De Souza E.M."/>
            <person name="Pedrosa F.O."/>
            <person name="Steffens M.B."/>
            <person name="Faoro H."/>
            <person name="Tadra-Sfeir M.Z."/>
            <person name="Najafzadeh M.J."/>
            <person name="Felipe M.S."/>
            <person name="Teixeira M."/>
            <person name="Sun J."/>
            <person name="Xi L."/>
            <person name="Gomes R."/>
            <person name="De Azevedo C.M."/>
            <person name="Salgado C.G."/>
            <person name="Da Silva M.B."/>
            <person name="Nascimento M.F."/>
            <person name="Queiroz-Telles F."/>
            <person name="Attili D.S."/>
            <person name="Gorbushina A."/>
        </authorList>
    </citation>
    <scope>NUCLEOTIDE SEQUENCE [LARGE SCALE GENOMIC DNA]</scope>
    <source>
        <strain evidence="2 3">CBS 125763</strain>
    </source>
</reference>
<dbReference type="OrthoDB" id="1749473at2759"/>
<feature type="compositionally biased region" description="Polar residues" evidence="1">
    <location>
        <begin position="49"/>
        <end position="61"/>
    </location>
</feature>
<feature type="compositionally biased region" description="Polar residues" evidence="1">
    <location>
        <begin position="141"/>
        <end position="158"/>
    </location>
</feature>
<sequence length="500" mass="54889">MPVEASLSAAMTEEVSGWWLSERSAKARFKAFLGRAKLEKLTRQKRAESTSLHSNMTQSVYSGRVAPAPRVADANEYNGNTTYSSSALCSSQQHESLSRWPKAQRNLTSSDPMYRQPLVAEPVYDEAGPHVTPRPAMYGKTSRNVSRSTTDSSVHTLNSVDFRTEPSLSDSHSVYTTHTSFSSYTSSSSYAAAEPPFKIADSDEVSTRGDSRLGMSTPTPEDSGVSCMYMHTPKKNNRPFASLITTPGHLVGANSYEEFVHKPLPPIPASSRQLDRNDRRISTVAPLPGPGHVRKMSARYRCEPPDAMSRSVTPTPPSSRPSSARSRSSSHRQDSVEGGRRRVPSYSLFPRTPSTGQQKLPINGIPSPPAITQQCNLRCLDKSTDAEREDLTHPPSPPLPSRDPRRHGKVLSSGTDFAPGLTRELQTSQIPAAGDEVSPRPTLRTADIPRRSVIPRQKSMPCLVRPRTPSLGPPPNEPLPALPLQALGRLPLPRRFHHER</sequence>
<evidence type="ECO:0000256" key="1">
    <source>
        <dbReference type="SAM" id="MobiDB-lite"/>
    </source>
</evidence>
<feature type="compositionally biased region" description="Pro residues" evidence="1">
    <location>
        <begin position="471"/>
        <end position="481"/>
    </location>
</feature>
<keyword evidence="3" id="KW-1185">Reference proteome</keyword>
<name>A0A178Z695_9EURO</name>
<dbReference type="AlphaFoldDB" id="A0A178Z695"/>
<feature type="compositionally biased region" description="Basic and acidic residues" evidence="1">
    <location>
        <begin position="331"/>
        <end position="340"/>
    </location>
</feature>
<evidence type="ECO:0000313" key="2">
    <source>
        <dbReference type="EMBL" id="OAP55298.1"/>
    </source>
</evidence>
<feature type="region of interest" description="Disordered" evidence="1">
    <location>
        <begin position="125"/>
        <end position="158"/>
    </location>
</feature>
<feature type="region of interest" description="Disordered" evidence="1">
    <location>
        <begin position="201"/>
        <end position="224"/>
    </location>
</feature>
<dbReference type="RefSeq" id="XP_018688665.1">
    <property type="nucleotide sequence ID" value="XM_018841777.1"/>
</dbReference>
<feature type="region of interest" description="Disordered" evidence="1">
    <location>
        <begin position="40"/>
        <end position="64"/>
    </location>
</feature>